<dbReference type="GO" id="GO:0042760">
    <property type="term" value="P:very long-chain fatty acid catabolic process"/>
    <property type="evidence" value="ECO:0007669"/>
    <property type="project" value="TreeGrafter"/>
</dbReference>
<keyword evidence="8" id="KW-1185">Reference proteome</keyword>
<evidence type="ECO:0000256" key="4">
    <source>
        <dbReference type="ARBA" id="ARBA00022989"/>
    </source>
</evidence>
<keyword evidence="5" id="KW-0472">Membrane</keyword>
<accession>A0A3P7NXW9</accession>
<sequence>MITDKSDSDDERKHLAVRDLKPGAGRLIIQDNVIRFEHVPLVTPNGDVLIDDLNLVVPSGTNVLVCGPNGCGKSSLFRVLGELWPLFGGTLTKPAKGKLFYVPQRPYMTLGTLRDQVIYPDRSMDMLKKGYTDKDLEEMLAH</sequence>
<dbReference type="PANTHER" id="PTHR11384">
    <property type="entry name" value="ATP-BINDING CASSETTE, SUB-FAMILY D MEMBER"/>
    <property type="match status" value="1"/>
</dbReference>
<dbReference type="PANTHER" id="PTHR11384:SF62">
    <property type="entry name" value="ATP-BINDING CASSETTE SUB-FAMILY D MEMBER 3"/>
    <property type="match status" value="1"/>
</dbReference>
<dbReference type="AlphaFoldDB" id="A0A3P7NXW9"/>
<dbReference type="GO" id="GO:0007031">
    <property type="term" value="P:peroxisome organization"/>
    <property type="evidence" value="ECO:0007669"/>
    <property type="project" value="TreeGrafter"/>
</dbReference>
<keyword evidence="3" id="KW-0812">Transmembrane</keyword>
<dbReference type="GO" id="GO:0042626">
    <property type="term" value="F:ATPase-coupled transmembrane transporter activity"/>
    <property type="evidence" value="ECO:0007669"/>
    <property type="project" value="TreeGrafter"/>
</dbReference>
<dbReference type="GO" id="GO:0005524">
    <property type="term" value="F:ATP binding"/>
    <property type="evidence" value="ECO:0007669"/>
    <property type="project" value="InterPro"/>
</dbReference>
<dbReference type="InterPro" id="IPR027417">
    <property type="entry name" value="P-loop_NTPase"/>
</dbReference>
<name>A0A3P7NXW9_CYLGO</name>
<evidence type="ECO:0000256" key="3">
    <source>
        <dbReference type="ARBA" id="ARBA00022692"/>
    </source>
</evidence>
<evidence type="ECO:0000256" key="2">
    <source>
        <dbReference type="ARBA" id="ARBA00022448"/>
    </source>
</evidence>
<dbReference type="InterPro" id="IPR050835">
    <property type="entry name" value="ABC_transporter_sub-D"/>
</dbReference>
<comment type="similarity">
    <text evidence="1">Belongs to the ABC transporter superfamily. ABCD family. Peroxisomal fatty acyl CoA transporter (TC 3.A.1.203) subfamily.</text>
</comment>
<dbReference type="GO" id="GO:0005324">
    <property type="term" value="F:long-chain fatty acid transmembrane transporter activity"/>
    <property type="evidence" value="ECO:0007669"/>
    <property type="project" value="TreeGrafter"/>
</dbReference>
<gene>
    <name evidence="7" type="ORF">CGOC_LOCUS12768</name>
</gene>
<dbReference type="GO" id="GO:0015910">
    <property type="term" value="P:long-chain fatty acid import into peroxisome"/>
    <property type="evidence" value="ECO:0007669"/>
    <property type="project" value="TreeGrafter"/>
</dbReference>
<reference evidence="7 8" key="1">
    <citation type="submission" date="2018-11" db="EMBL/GenBank/DDBJ databases">
        <authorList>
            <consortium name="Pathogen Informatics"/>
        </authorList>
    </citation>
    <scope>NUCLEOTIDE SEQUENCE [LARGE SCALE GENOMIC DNA]</scope>
</reference>
<dbReference type="GO" id="GO:0006635">
    <property type="term" value="P:fatty acid beta-oxidation"/>
    <property type="evidence" value="ECO:0007669"/>
    <property type="project" value="TreeGrafter"/>
</dbReference>
<feature type="domain" description="ABC transporter" evidence="6">
    <location>
        <begin position="51"/>
        <end position="91"/>
    </location>
</feature>
<dbReference type="Pfam" id="PF00005">
    <property type="entry name" value="ABC_tran"/>
    <property type="match status" value="1"/>
</dbReference>
<keyword evidence="4" id="KW-1133">Transmembrane helix</keyword>
<evidence type="ECO:0000313" key="8">
    <source>
        <dbReference type="Proteomes" id="UP000271889"/>
    </source>
</evidence>
<evidence type="ECO:0000259" key="6">
    <source>
        <dbReference type="Pfam" id="PF00005"/>
    </source>
</evidence>
<evidence type="ECO:0000256" key="5">
    <source>
        <dbReference type="ARBA" id="ARBA00023136"/>
    </source>
</evidence>
<protein>
    <recommendedName>
        <fullName evidence="6">ABC transporter domain-containing protein</fullName>
    </recommendedName>
</protein>
<dbReference type="SUPFAM" id="SSF52540">
    <property type="entry name" value="P-loop containing nucleoside triphosphate hydrolases"/>
    <property type="match status" value="1"/>
</dbReference>
<dbReference type="GO" id="GO:0016887">
    <property type="term" value="F:ATP hydrolysis activity"/>
    <property type="evidence" value="ECO:0007669"/>
    <property type="project" value="InterPro"/>
</dbReference>
<organism evidence="7 8">
    <name type="scientific">Cylicostephanus goldi</name>
    <name type="common">Nematode worm</name>
    <dbReference type="NCBI Taxonomy" id="71465"/>
    <lineage>
        <taxon>Eukaryota</taxon>
        <taxon>Metazoa</taxon>
        <taxon>Ecdysozoa</taxon>
        <taxon>Nematoda</taxon>
        <taxon>Chromadorea</taxon>
        <taxon>Rhabditida</taxon>
        <taxon>Rhabditina</taxon>
        <taxon>Rhabditomorpha</taxon>
        <taxon>Strongyloidea</taxon>
        <taxon>Strongylidae</taxon>
        <taxon>Cylicostephanus</taxon>
    </lineage>
</organism>
<dbReference type="OrthoDB" id="422637at2759"/>
<evidence type="ECO:0000256" key="1">
    <source>
        <dbReference type="ARBA" id="ARBA00008575"/>
    </source>
</evidence>
<dbReference type="GO" id="GO:0005778">
    <property type="term" value="C:peroxisomal membrane"/>
    <property type="evidence" value="ECO:0007669"/>
    <property type="project" value="TreeGrafter"/>
</dbReference>
<dbReference type="Gene3D" id="3.40.50.300">
    <property type="entry name" value="P-loop containing nucleotide triphosphate hydrolases"/>
    <property type="match status" value="1"/>
</dbReference>
<keyword evidence="2" id="KW-0813">Transport</keyword>
<evidence type="ECO:0000313" key="7">
    <source>
        <dbReference type="EMBL" id="VDN34881.1"/>
    </source>
</evidence>
<feature type="non-terminal residue" evidence="7">
    <location>
        <position position="142"/>
    </location>
</feature>
<dbReference type="InterPro" id="IPR003439">
    <property type="entry name" value="ABC_transporter-like_ATP-bd"/>
</dbReference>
<dbReference type="EMBL" id="UYRV01125628">
    <property type="protein sequence ID" value="VDN34881.1"/>
    <property type="molecule type" value="Genomic_DNA"/>
</dbReference>
<proteinExistence type="inferred from homology"/>
<dbReference type="Proteomes" id="UP000271889">
    <property type="component" value="Unassembled WGS sequence"/>
</dbReference>